<name>A0A0A9GTK0_ARUDO</name>
<proteinExistence type="predicted"/>
<organism evidence="1">
    <name type="scientific">Arundo donax</name>
    <name type="common">Giant reed</name>
    <name type="synonym">Donax arundinaceus</name>
    <dbReference type="NCBI Taxonomy" id="35708"/>
    <lineage>
        <taxon>Eukaryota</taxon>
        <taxon>Viridiplantae</taxon>
        <taxon>Streptophyta</taxon>
        <taxon>Embryophyta</taxon>
        <taxon>Tracheophyta</taxon>
        <taxon>Spermatophyta</taxon>
        <taxon>Magnoliopsida</taxon>
        <taxon>Liliopsida</taxon>
        <taxon>Poales</taxon>
        <taxon>Poaceae</taxon>
        <taxon>PACMAD clade</taxon>
        <taxon>Arundinoideae</taxon>
        <taxon>Arundineae</taxon>
        <taxon>Arundo</taxon>
    </lineage>
</organism>
<reference evidence="1" key="1">
    <citation type="submission" date="2014-09" db="EMBL/GenBank/DDBJ databases">
        <authorList>
            <person name="Magalhaes I.L.F."/>
            <person name="Oliveira U."/>
            <person name="Santos F.R."/>
            <person name="Vidigal T.H.D.A."/>
            <person name="Brescovit A.D."/>
            <person name="Santos A.J."/>
        </authorList>
    </citation>
    <scope>NUCLEOTIDE SEQUENCE</scope>
    <source>
        <tissue evidence="1">Shoot tissue taken approximately 20 cm above the soil surface</tissue>
    </source>
</reference>
<reference evidence="1" key="2">
    <citation type="journal article" date="2015" name="Data Brief">
        <title>Shoot transcriptome of the giant reed, Arundo donax.</title>
        <authorList>
            <person name="Barrero R.A."/>
            <person name="Guerrero F.D."/>
            <person name="Moolhuijzen P."/>
            <person name="Goolsby J.A."/>
            <person name="Tidwell J."/>
            <person name="Bellgard S.E."/>
            <person name="Bellgard M.I."/>
        </authorList>
    </citation>
    <scope>NUCLEOTIDE SEQUENCE</scope>
    <source>
        <tissue evidence="1">Shoot tissue taken approximately 20 cm above the soil surface</tissue>
    </source>
</reference>
<dbReference type="EMBL" id="GBRH01170024">
    <property type="protein sequence ID" value="JAE27872.1"/>
    <property type="molecule type" value="Transcribed_RNA"/>
</dbReference>
<accession>A0A0A9GTK0</accession>
<sequence length="30" mass="3061">MDRGEIGIWAGAGGVGQARRRKGALPSCSC</sequence>
<evidence type="ECO:0000313" key="1">
    <source>
        <dbReference type="EMBL" id="JAE27872.1"/>
    </source>
</evidence>
<protein>
    <submittedName>
        <fullName evidence="1">Uncharacterized protein</fullName>
    </submittedName>
</protein>
<dbReference type="AlphaFoldDB" id="A0A0A9GTK0"/>